<keyword evidence="3" id="KW-1185">Reference proteome</keyword>
<protein>
    <submittedName>
        <fullName evidence="2">Uncharacterized protein</fullName>
    </submittedName>
</protein>
<dbReference type="Proteomes" id="UP000598146">
    <property type="component" value="Unassembled WGS sequence"/>
</dbReference>
<name>A0A931CJJ6_9ACTN</name>
<gene>
    <name evidence="2" type="ORF">I4J89_46160</name>
</gene>
<proteinExistence type="predicted"/>
<feature type="transmembrane region" description="Helical" evidence="1">
    <location>
        <begin position="12"/>
        <end position="35"/>
    </location>
</feature>
<evidence type="ECO:0000313" key="3">
    <source>
        <dbReference type="Proteomes" id="UP000598146"/>
    </source>
</evidence>
<keyword evidence="1" id="KW-1133">Transmembrane helix</keyword>
<dbReference type="AlphaFoldDB" id="A0A931CJJ6"/>
<feature type="transmembrane region" description="Helical" evidence="1">
    <location>
        <begin position="72"/>
        <end position="93"/>
    </location>
</feature>
<keyword evidence="1" id="KW-0472">Membrane</keyword>
<comment type="caution">
    <text evidence="2">The sequence shown here is derived from an EMBL/GenBank/DDBJ whole genome shotgun (WGS) entry which is preliminary data.</text>
</comment>
<organism evidence="2 3">
    <name type="scientific">Actinoplanes aureus</name>
    <dbReference type="NCBI Taxonomy" id="2792083"/>
    <lineage>
        <taxon>Bacteria</taxon>
        <taxon>Bacillati</taxon>
        <taxon>Actinomycetota</taxon>
        <taxon>Actinomycetes</taxon>
        <taxon>Micromonosporales</taxon>
        <taxon>Micromonosporaceae</taxon>
        <taxon>Actinoplanes</taxon>
    </lineage>
</organism>
<evidence type="ECO:0000313" key="2">
    <source>
        <dbReference type="EMBL" id="MBG0568822.1"/>
    </source>
</evidence>
<reference evidence="2" key="1">
    <citation type="submission" date="2020-11" db="EMBL/GenBank/DDBJ databases">
        <title>Isolation and identification of active actinomycetes.</title>
        <authorList>
            <person name="Sun X."/>
        </authorList>
    </citation>
    <scope>NUCLEOTIDE SEQUENCE</scope>
    <source>
        <strain evidence="2">NEAU-A11</strain>
    </source>
</reference>
<feature type="transmembrane region" description="Helical" evidence="1">
    <location>
        <begin position="169"/>
        <end position="187"/>
    </location>
</feature>
<feature type="transmembrane region" description="Helical" evidence="1">
    <location>
        <begin position="138"/>
        <end position="163"/>
    </location>
</feature>
<sequence length="210" mass="22300">MVFGAKRMAEDAILVGAAILALGLFFGVTPVVLLIGRLRAQWRSRDRHPTARHLRPDEFAVRRGFRRHSMILIGWSLVQLLAAAAIVAAFWFAPAGDVTTAGQRVTALVIGAVVAVVPGVLGFAYLRCGVLLSGGFGWAIDSALLAGRVGMTVGCLVTVGVVITLHGRPVMLTAVIVGGLAAATTVLDWRLRLFRAQVEQLPPHPPDSKP</sequence>
<feature type="transmembrane region" description="Helical" evidence="1">
    <location>
        <begin position="105"/>
        <end position="126"/>
    </location>
</feature>
<dbReference type="EMBL" id="JADQTO010000045">
    <property type="protein sequence ID" value="MBG0568822.1"/>
    <property type="molecule type" value="Genomic_DNA"/>
</dbReference>
<evidence type="ECO:0000256" key="1">
    <source>
        <dbReference type="SAM" id="Phobius"/>
    </source>
</evidence>
<keyword evidence="1" id="KW-0812">Transmembrane</keyword>
<dbReference type="RefSeq" id="WP_196420591.1">
    <property type="nucleotide sequence ID" value="NZ_JADQTO010000045.1"/>
</dbReference>
<accession>A0A931CJJ6</accession>